<keyword evidence="3" id="KW-1185">Reference proteome</keyword>
<proteinExistence type="predicted"/>
<evidence type="ECO:0000256" key="1">
    <source>
        <dbReference type="SAM" id="Phobius"/>
    </source>
</evidence>
<keyword evidence="1" id="KW-0472">Membrane</keyword>
<dbReference type="RefSeq" id="XP_040628169.1">
    <property type="nucleotide sequence ID" value="XM_040768541.1"/>
</dbReference>
<evidence type="ECO:0000313" key="3">
    <source>
        <dbReference type="Proteomes" id="UP000030653"/>
    </source>
</evidence>
<sequence length="110" mass="11353">MPGTSPVCDQTIPLGAAETGLPTTLSSSRTFPEGMGFQDGREADVVTLNVLPEEATAVVSVLSTDQKLSNGSKKDAGFWLIIFALCMATWLAAVDLAAVSTALPTIIAAL</sequence>
<keyword evidence="1" id="KW-0812">Transmembrane</keyword>
<keyword evidence="1" id="KW-1133">Transmembrane helix</keyword>
<reference evidence="2 3" key="1">
    <citation type="journal article" date="2012" name="Science">
        <title>The Paleozoic origin of enzymatic lignin decomposition reconstructed from 31 fungal genomes.</title>
        <authorList>
            <person name="Floudas D."/>
            <person name="Binder M."/>
            <person name="Riley R."/>
            <person name="Barry K."/>
            <person name="Blanchette R.A."/>
            <person name="Henrissat B."/>
            <person name="Martinez A.T."/>
            <person name="Otillar R."/>
            <person name="Spatafora J.W."/>
            <person name="Yadav J.S."/>
            <person name="Aerts A."/>
            <person name="Benoit I."/>
            <person name="Boyd A."/>
            <person name="Carlson A."/>
            <person name="Copeland A."/>
            <person name="Coutinho P.M."/>
            <person name="de Vries R.P."/>
            <person name="Ferreira P."/>
            <person name="Findley K."/>
            <person name="Foster B."/>
            <person name="Gaskell J."/>
            <person name="Glotzer D."/>
            <person name="Gorecki P."/>
            <person name="Heitman J."/>
            <person name="Hesse C."/>
            <person name="Hori C."/>
            <person name="Igarashi K."/>
            <person name="Jurgens J.A."/>
            <person name="Kallen N."/>
            <person name="Kersten P."/>
            <person name="Kohler A."/>
            <person name="Kuees U."/>
            <person name="Kumar T.K.A."/>
            <person name="Kuo A."/>
            <person name="LaButti K."/>
            <person name="Larrondo L.F."/>
            <person name="Lindquist E."/>
            <person name="Ling A."/>
            <person name="Lombard V."/>
            <person name="Lucas S."/>
            <person name="Lundell T."/>
            <person name="Martin R."/>
            <person name="McLaughlin D.J."/>
            <person name="Morgenstern I."/>
            <person name="Morin E."/>
            <person name="Murat C."/>
            <person name="Nagy L.G."/>
            <person name="Nolan M."/>
            <person name="Ohm R.A."/>
            <person name="Patyshakuliyeva A."/>
            <person name="Rokas A."/>
            <person name="Ruiz-Duenas F.J."/>
            <person name="Sabat G."/>
            <person name="Salamov A."/>
            <person name="Samejima M."/>
            <person name="Schmutz J."/>
            <person name="Slot J.C."/>
            <person name="St John F."/>
            <person name="Stenlid J."/>
            <person name="Sun H."/>
            <person name="Sun S."/>
            <person name="Syed K."/>
            <person name="Tsang A."/>
            <person name="Wiebenga A."/>
            <person name="Young D."/>
            <person name="Pisabarro A."/>
            <person name="Eastwood D.C."/>
            <person name="Martin F."/>
            <person name="Cullen D."/>
            <person name="Grigoriev I.V."/>
            <person name="Hibbett D.S."/>
        </authorList>
    </citation>
    <scope>NUCLEOTIDE SEQUENCE [LARGE SCALE GENOMIC DNA]</scope>
    <source>
        <strain evidence="2 3">DJM-731 SS1</strain>
    </source>
</reference>
<dbReference type="GeneID" id="63683603"/>
<dbReference type="AlphaFoldDB" id="M5G625"/>
<dbReference type="Proteomes" id="UP000030653">
    <property type="component" value="Unassembled WGS sequence"/>
</dbReference>
<organism evidence="2 3">
    <name type="scientific">Dacryopinax primogenitus (strain DJM 731)</name>
    <name type="common">Brown rot fungus</name>
    <dbReference type="NCBI Taxonomy" id="1858805"/>
    <lineage>
        <taxon>Eukaryota</taxon>
        <taxon>Fungi</taxon>
        <taxon>Dikarya</taxon>
        <taxon>Basidiomycota</taxon>
        <taxon>Agaricomycotina</taxon>
        <taxon>Dacrymycetes</taxon>
        <taxon>Dacrymycetales</taxon>
        <taxon>Dacrymycetaceae</taxon>
        <taxon>Dacryopinax</taxon>
    </lineage>
</organism>
<name>M5G625_DACPD</name>
<dbReference type="EMBL" id="JH795864">
    <property type="protein sequence ID" value="EJU01272.1"/>
    <property type="molecule type" value="Genomic_DNA"/>
</dbReference>
<gene>
    <name evidence="2" type="ORF">DACRYDRAFT_107829</name>
</gene>
<feature type="transmembrane region" description="Helical" evidence="1">
    <location>
        <begin position="76"/>
        <end position="94"/>
    </location>
</feature>
<dbReference type="HOGENOM" id="CLU_2170981_0_0_1"/>
<accession>M5G625</accession>
<evidence type="ECO:0000313" key="2">
    <source>
        <dbReference type="EMBL" id="EJU01272.1"/>
    </source>
</evidence>
<protein>
    <submittedName>
        <fullName evidence="2">Uncharacterized protein</fullName>
    </submittedName>
</protein>